<sequence>MLTLIATTLILTSSTFATPYPHHVFLRRNSTAGPCDPWSPTCQPVRQSNACLAQFLNRANTSVILKCVDDEDAARAKRDICACYGCDSELEKWVEKTGLCEV</sequence>
<evidence type="ECO:0008006" key="4">
    <source>
        <dbReference type="Google" id="ProtNLM"/>
    </source>
</evidence>
<dbReference type="VEuPathDB" id="FungiDB:JI435_426130"/>
<protein>
    <recommendedName>
        <fullName evidence="4">Extracellular membrane protein CFEM domain-containing protein</fullName>
    </recommendedName>
</protein>
<dbReference type="AlphaFoldDB" id="A0A7U2ETN1"/>
<accession>A0A7U2ETN1</accession>
<feature type="signal peptide" evidence="1">
    <location>
        <begin position="1"/>
        <end position="17"/>
    </location>
</feature>
<reference evidence="3" key="1">
    <citation type="journal article" date="2021" name="BMC Genomics">
        <title>Chromosome-level genome assembly and manually-curated proteome of model necrotroph Parastagonospora nodorum Sn15 reveals a genome-wide trove of candidate effector homologs, and redundancy of virulence-related functions within an accessory chromosome.</title>
        <authorList>
            <person name="Bertazzoni S."/>
            <person name="Jones D.A.B."/>
            <person name="Phan H.T."/>
            <person name="Tan K.-C."/>
            <person name="Hane J.K."/>
        </authorList>
    </citation>
    <scope>NUCLEOTIDE SEQUENCE [LARGE SCALE GENOMIC DNA]</scope>
    <source>
        <strain evidence="3">SN15 / ATCC MYA-4574 / FGSC 10173)</strain>
    </source>
</reference>
<gene>
    <name evidence="2" type="ORF">JI435_426130</name>
</gene>
<evidence type="ECO:0000313" key="3">
    <source>
        <dbReference type="Proteomes" id="UP000663193"/>
    </source>
</evidence>
<feature type="chain" id="PRO_5031293622" description="Extracellular membrane protein CFEM domain-containing protein" evidence="1">
    <location>
        <begin position="18"/>
        <end position="102"/>
    </location>
</feature>
<dbReference type="Proteomes" id="UP000663193">
    <property type="component" value="Chromosome 1"/>
</dbReference>
<dbReference type="OrthoDB" id="3795258at2759"/>
<evidence type="ECO:0000256" key="1">
    <source>
        <dbReference type="SAM" id="SignalP"/>
    </source>
</evidence>
<evidence type="ECO:0000313" key="2">
    <source>
        <dbReference type="EMBL" id="QRC90920.1"/>
    </source>
</evidence>
<organism evidence="2 3">
    <name type="scientific">Phaeosphaeria nodorum (strain SN15 / ATCC MYA-4574 / FGSC 10173)</name>
    <name type="common">Glume blotch fungus</name>
    <name type="synonym">Parastagonospora nodorum</name>
    <dbReference type="NCBI Taxonomy" id="321614"/>
    <lineage>
        <taxon>Eukaryota</taxon>
        <taxon>Fungi</taxon>
        <taxon>Dikarya</taxon>
        <taxon>Ascomycota</taxon>
        <taxon>Pezizomycotina</taxon>
        <taxon>Dothideomycetes</taxon>
        <taxon>Pleosporomycetidae</taxon>
        <taxon>Pleosporales</taxon>
        <taxon>Pleosporineae</taxon>
        <taxon>Phaeosphaeriaceae</taxon>
        <taxon>Parastagonospora</taxon>
    </lineage>
</organism>
<keyword evidence="1" id="KW-0732">Signal</keyword>
<proteinExistence type="predicted"/>
<name>A0A7U2ETN1_PHANO</name>
<keyword evidence="3" id="KW-1185">Reference proteome</keyword>
<dbReference type="EMBL" id="CP069023">
    <property type="protein sequence ID" value="QRC90920.1"/>
    <property type="molecule type" value="Genomic_DNA"/>
</dbReference>